<comment type="caution">
    <text evidence="1">The sequence shown here is derived from an EMBL/GenBank/DDBJ whole genome shotgun (WGS) entry which is preliminary data.</text>
</comment>
<sequence length="70" mass="7787">MKPGSKAVVTSPIPECLEMGAVVKLLTKVDQGDEFLWEGHRYQAGTDFWWVSEEGSEPILIRARDLEAAP</sequence>
<reference evidence="1 2" key="1">
    <citation type="submission" date="2020-10" db="EMBL/GenBank/DDBJ databases">
        <title>Genome sequences of Pseudomonas isolates.</title>
        <authorList>
            <person name="Wessels L."/>
            <person name="Reich F."/>
            <person name="Hammerl J."/>
        </authorList>
    </citation>
    <scope>NUCLEOTIDE SEQUENCE [LARGE SCALE GENOMIC DNA]</scope>
    <source>
        <strain evidence="1 2">20-MO00624-0</strain>
    </source>
</reference>
<protein>
    <submittedName>
        <fullName evidence="1">Uncharacterized protein</fullName>
    </submittedName>
</protein>
<gene>
    <name evidence="1" type="ORF">IRZ65_16535</name>
</gene>
<proteinExistence type="predicted"/>
<dbReference type="RefSeq" id="WP_073450224.1">
    <property type="nucleotide sequence ID" value="NZ_FQYS01000009.1"/>
</dbReference>
<dbReference type="Proteomes" id="UP000626180">
    <property type="component" value="Unassembled WGS sequence"/>
</dbReference>
<dbReference type="EMBL" id="JADMCD010000009">
    <property type="protein sequence ID" value="MBF8642289.1"/>
    <property type="molecule type" value="Genomic_DNA"/>
</dbReference>
<evidence type="ECO:0000313" key="2">
    <source>
        <dbReference type="Proteomes" id="UP000626180"/>
    </source>
</evidence>
<name>A0ABS0FPM6_PSELU</name>
<keyword evidence="2" id="KW-1185">Reference proteome</keyword>
<accession>A0ABS0FPM6</accession>
<organism evidence="1 2">
    <name type="scientific">Pseudomonas luteola</name>
    <dbReference type="NCBI Taxonomy" id="47886"/>
    <lineage>
        <taxon>Bacteria</taxon>
        <taxon>Pseudomonadati</taxon>
        <taxon>Pseudomonadota</taxon>
        <taxon>Gammaproteobacteria</taxon>
        <taxon>Pseudomonadales</taxon>
        <taxon>Pseudomonadaceae</taxon>
        <taxon>Pseudomonas</taxon>
    </lineage>
</organism>
<evidence type="ECO:0000313" key="1">
    <source>
        <dbReference type="EMBL" id="MBF8642289.1"/>
    </source>
</evidence>